<dbReference type="Proteomes" id="UP000290289">
    <property type="component" value="Chromosome 16"/>
</dbReference>
<sequence>MASTRFLTCLKDFKVGLVHKEENMSSSCFGDIYVQTSNQPPPAFSSAAVSPGTSSTAIFDAWEKLMDDETSESYWKD</sequence>
<protein>
    <submittedName>
        <fullName evidence="1">Uncharacterized protein</fullName>
    </submittedName>
</protein>
<gene>
    <name evidence="1" type="ORF">DVH24_015567</name>
</gene>
<name>A0A498HN10_MALDO</name>
<reference evidence="1 2" key="1">
    <citation type="submission" date="2018-10" db="EMBL/GenBank/DDBJ databases">
        <title>A high-quality apple genome assembly.</title>
        <authorList>
            <person name="Hu J."/>
        </authorList>
    </citation>
    <scope>NUCLEOTIDE SEQUENCE [LARGE SCALE GENOMIC DNA]</scope>
    <source>
        <strain evidence="2">cv. HFTH1</strain>
        <tissue evidence="1">Young leaf</tissue>
    </source>
</reference>
<dbReference type="AlphaFoldDB" id="A0A498HN10"/>
<keyword evidence="2" id="KW-1185">Reference proteome</keyword>
<accession>A0A498HN10</accession>
<comment type="caution">
    <text evidence="1">The sequence shown here is derived from an EMBL/GenBank/DDBJ whole genome shotgun (WGS) entry which is preliminary data.</text>
</comment>
<organism evidence="1 2">
    <name type="scientific">Malus domestica</name>
    <name type="common">Apple</name>
    <name type="synonym">Pyrus malus</name>
    <dbReference type="NCBI Taxonomy" id="3750"/>
    <lineage>
        <taxon>Eukaryota</taxon>
        <taxon>Viridiplantae</taxon>
        <taxon>Streptophyta</taxon>
        <taxon>Embryophyta</taxon>
        <taxon>Tracheophyta</taxon>
        <taxon>Spermatophyta</taxon>
        <taxon>Magnoliopsida</taxon>
        <taxon>eudicotyledons</taxon>
        <taxon>Gunneridae</taxon>
        <taxon>Pentapetalae</taxon>
        <taxon>rosids</taxon>
        <taxon>fabids</taxon>
        <taxon>Rosales</taxon>
        <taxon>Rosaceae</taxon>
        <taxon>Amygdaloideae</taxon>
        <taxon>Maleae</taxon>
        <taxon>Malus</taxon>
    </lineage>
</organism>
<evidence type="ECO:0000313" key="1">
    <source>
        <dbReference type="EMBL" id="RXH70945.1"/>
    </source>
</evidence>
<evidence type="ECO:0000313" key="2">
    <source>
        <dbReference type="Proteomes" id="UP000290289"/>
    </source>
</evidence>
<dbReference type="EMBL" id="RDQH01000342">
    <property type="protein sequence ID" value="RXH70945.1"/>
    <property type="molecule type" value="Genomic_DNA"/>
</dbReference>
<proteinExistence type="predicted"/>